<dbReference type="CDD" id="cd00796">
    <property type="entry name" value="INT_Rci_Hp1_C"/>
    <property type="match status" value="1"/>
</dbReference>
<dbReference type="InterPro" id="IPR044068">
    <property type="entry name" value="CB"/>
</dbReference>
<sequence>MARILTRKGKKKTTYTITVRVKGYESISRTFDTKGEARIWAAEMEAEMKNQRFKDPRRAHRTLDEAFDRYLETVTSQKALTTQERERRIAKLLKEKFGRNTLLPDITPSVVAKYRDQRLKSVSAYAVRLELALLSHLFIKACKEWELPIENPVKSIERPKVPKGRIFFLKEDEAVRLLKECKASRNKRLYPYVLILLHTAMRPSEAAGLKWHQIDFDRRSLTLYITKNEPRTVPLTKTVITALEDLKKTAFDNEFVFLKGEGKSQHAQNIPSSRFRPSFDRARERAKLPLLHMHDLRHTAASQMLMAGTDIRTLAAILGHSTLQMVLRYTHLLNEHKLKAVDRINSLGIE</sequence>
<dbReference type="SUPFAM" id="SSF56349">
    <property type="entry name" value="DNA breaking-rejoining enzymes"/>
    <property type="match status" value="1"/>
</dbReference>
<keyword evidence="8" id="KW-1185">Reference proteome</keyword>
<dbReference type="PROSITE" id="PS51898">
    <property type="entry name" value="TYR_RECOMBINASE"/>
    <property type="match status" value="1"/>
</dbReference>
<dbReference type="GO" id="GO:0006310">
    <property type="term" value="P:DNA recombination"/>
    <property type="evidence" value="ECO:0007669"/>
    <property type="project" value="UniProtKB-KW"/>
</dbReference>
<dbReference type="InterPro" id="IPR011010">
    <property type="entry name" value="DNA_brk_join_enz"/>
</dbReference>
<keyword evidence="3" id="KW-0233">DNA recombination</keyword>
<protein>
    <submittedName>
        <fullName evidence="7">Integrase family protein</fullName>
    </submittedName>
</protein>
<evidence type="ECO:0000313" key="7">
    <source>
        <dbReference type="EMBL" id="ADW17454.1"/>
    </source>
</evidence>
<dbReference type="InterPro" id="IPR010998">
    <property type="entry name" value="Integrase_recombinase_N"/>
</dbReference>
<dbReference type="Proteomes" id="UP000006365">
    <property type="component" value="Chromosome"/>
</dbReference>
<evidence type="ECO:0000259" key="5">
    <source>
        <dbReference type="PROSITE" id="PS51898"/>
    </source>
</evidence>
<accession>A0A7U4DNX0</accession>
<evidence type="ECO:0000259" key="6">
    <source>
        <dbReference type="PROSITE" id="PS51900"/>
    </source>
</evidence>
<dbReference type="AlphaFoldDB" id="A0A7U4DNX0"/>
<dbReference type="PANTHER" id="PTHR30349:SF94">
    <property type="entry name" value="INTEGRASE_RECOMBINASE HI_1414-RELATED"/>
    <property type="match status" value="1"/>
</dbReference>
<dbReference type="GO" id="GO:0015074">
    <property type="term" value="P:DNA integration"/>
    <property type="evidence" value="ECO:0007669"/>
    <property type="project" value="UniProtKB-KW"/>
</dbReference>
<dbReference type="GO" id="GO:0003677">
    <property type="term" value="F:DNA binding"/>
    <property type="evidence" value="ECO:0007669"/>
    <property type="project" value="UniProtKB-UniRule"/>
</dbReference>
<reference evidence="7 8" key="1">
    <citation type="journal article" date="2011" name="Stand. Genomic Sci.">
        <title>Complete genome sequence of Desulfobulbus propionicus type strain (1pr3).</title>
        <authorList>
            <person name="Pagani I."/>
            <person name="Lapidus A."/>
            <person name="Nolan M."/>
            <person name="Lucas S."/>
            <person name="Hammon N."/>
            <person name="Deshpande S."/>
            <person name="Cheng J.F."/>
            <person name="Chertkov O."/>
            <person name="Davenport K."/>
            <person name="Tapia R."/>
            <person name="Han C."/>
            <person name="Goodwin L."/>
            <person name="Pitluck S."/>
            <person name="Liolios K."/>
            <person name="Mavromatis K."/>
            <person name="Ivanova N."/>
            <person name="Mikhailova N."/>
            <person name="Pati A."/>
            <person name="Chen A."/>
            <person name="Palaniappan K."/>
            <person name="Land M."/>
            <person name="Hauser L."/>
            <person name="Chang Y.J."/>
            <person name="Jeffries C.D."/>
            <person name="Detter J.C."/>
            <person name="Brambilla E."/>
            <person name="Kannan K.P."/>
            <person name="Djao O.D."/>
            <person name="Rohde M."/>
            <person name="Pukall R."/>
            <person name="Spring S."/>
            <person name="Goker M."/>
            <person name="Sikorski J."/>
            <person name="Woyke T."/>
            <person name="Bristow J."/>
            <person name="Eisen J.A."/>
            <person name="Markowitz V."/>
            <person name="Hugenholtz P."/>
            <person name="Kyrpides N.C."/>
            <person name="Klenk H.P."/>
        </authorList>
    </citation>
    <scope>NUCLEOTIDE SEQUENCE [LARGE SCALE GENOMIC DNA]</scope>
    <source>
        <strain evidence="8">ATCC 33891 / DSM 2032 / 1pr3</strain>
    </source>
</reference>
<evidence type="ECO:0000313" key="8">
    <source>
        <dbReference type="Proteomes" id="UP000006365"/>
    </source>
</evidence>
<dbReference type="PANTHER" id="PTHR30349">
    <property type="entry name" value="PHAGE INTEGRASE-RELATED"/>
    <property type="match status" value="1"/>
</dbReference>
<keyword evidence="2 4" id="KW-0238">DNA-binding</keyword>
<dbReference type="Pfam" id="PF00589">
    <property type="entry name" value="Phage_integrase"/>
    <property type="match status" value="1"/>
</dbReference>
<dbReference type="InterPro" id="IPR002104">
    <property type="entry name" value="Integrase_catalytic"/>
</dbReference>
<proteinExistence type="predicted"/>
<organism evidence="7 8">
    <name type="scientific">Desulfobulbus propionicus (strain ATCC 33891 / DSM 2032 / VKM B-1956 / 1pr3)</name>
    <dbReference type="NCBI Taxonomy" id="577650"/>
    <lineage>
        <taxon>Bacteria</taxon>
        <taxon>Pseudomonadati</taxon>
        <taxon>Thermodesulfobacteriota</taxon>
        <taxon>Desulfobulbia</taxon>
        <taxon>Desulfobulbales</taxon>
        <taxon>Desulfobulbaceae</taxon>
        <taxon>Desulfobulbus</taxon>
    </lineage>
</organism>
<dbReference type="InterPro" id="IPR050090">
    <property type="entry name" value="Tyrosine_recombinase_XerCD"/>
</dbReference>
<evidence type="ECO:0000256" key="3">
    <source>
        <dbReference type="ARBA" id="ARBA00023172"/>
    </source>
</evidence>
<dbReference type="InterPro" id="IPR013762">
    <property type="entry name" value="Integrase-like_cat_sf"/>
</dbReference>
<keyword evidence="1" id="KW-0229">DNA integration</keyword>
<evidence type="ECO:0000256" key="1">
    <source>
        <dbReference type="ARBA" id="ARBA00022908"/>
    </source>
</evidence>
<dbReference type="Gene3D" id="1.10.150.130">
    <property type="match status" value="1"/>
</dbReference>
<dbReference type="KEGG" id="dpr:Despr_1290"/>
<feature type="domain" description="Core-binding (CB)" evidence="6">
    <location>
        <begin position="61"/>
        <end position="142"/>
    </location>
</feature>
<dbReference type="PROSITE" id="PS51900">
    <property type="entry name" value="CB"/>
    <property type="match status" value="1"/>
</dbReference>
<evidence type="ECO:0000256" key="2">
    <source>
        <dbReference type="ARBA" id="ARBA00023125"/>
    </source>
</evidence>
<dbReference type="Gene3D" id="1.10.443.10">
    <property type="entry name" value="Intergrase catalytic core"/>
    <property type="match status" value="1"/>
</dbReference>
<evidence type="ECO:0000256" key="4">
    <source>
        <dbReference type="PROSITE-ProRule" id="PRU01248"/>
    </source>
</evidence>
<dbReference type="EMBL" id="CP002364">
    <property type="protein sequence ID" value="ADW17454.1"/>
    <property type="molecule type" value="Genomic_DNA"/>
</dbReference>
<name>A0A7U4DNX0_DESPD</name>
<gene>
    <name evidence="7" type="ordered locus">Despr_1290</name>
</gene>
<feature type="domain" description="Tyr recombinase" evidence="5">
    <location>
        <begin position="164"/>
        <end position="342"/>
    </location>
</feature>
<dbReference type="RefSeq" id="WP_015723996.1">
    <property type="nucleotide sequence ID" value="NC_014972.1"/>
</dbReference>